<accession>A0A8H7Y9P3</accession>
<evidence type="ECO:0000256" key="1">
    <source>
        <dbReference type="SAM" id="MobiDB-lite"/>
    </source>
</evidence>
<organism evidence="2 3">
    <name type="scientific">Ajellomyces capsulatus</name>
    <name type="common">Darling's disease fungus</name>
    <name type="synonym">Histoplasma capsulatum</name>
    <dbReference type="NCBI Taxonomy" id="5037"/>
    <lineage>
        <taxon>Eukaryota</taxon>
        <taxon>Fungi</taxon>
        <taxon>Dikarya</taxon>
        <taxon>Ascomycota</taxon>
        <taxon>Pezizomycotina</taxon>
        <taxon>Eurotiomycetes</taxon>
        <taxon>Eurotiomycetidae</taxon>
        <taxon>Onygenales</taxon>
        <taxon>Ajellomycetaceae</taxon>
        <taxon>Histoplasma</taxon>
    </lineage>
</organism>
<feature type="region of interest" description="Disordered" evidence="1">
    <location>
        <begin position="28"/>
        <end position="67"/>
    </location>
</feature>
<dbReference type="Proteomes" id="UP000670092">
    <property type="component" value="Unassembled WGS sequence"/>
</dbReference>
<sequence>MVHACLAAAVITECHQLTDPILQSKELWAEHGHRTKPHSLHQHLHQSEARVRQHSTHPPPSSLRHLPRRAHLPWPLEPIAPSCSGCIRGPQSRPYLATNACTPRSRKWG</sequence>
<gene>
    <name evidence="2" type="ORF">I7I52_11011</name>
</gene>
<comment type="caution">
    <text evidence="2">The sequence shown here is derived from an EMBL/GenBank/DDBJ whole genome shotgun (WGS) entry which is preliminary data.</text>
</comment>
<evidence type="ECO:0000313" key="2">
    <source>
        <dbReference type="EMBL" id="KAG5287286.1"/>
    </source>
</evidence>
<dbReference type="VEuPathDB" id="FungiDB:I7I52_11011"/>
<proteinExistence type="predicted"/>
<dbReference type="EMBL" id="JAEVHI010000007">
    <property type="protein sequence ID" value="KAG5287286.1"/>
    <property type="molecule type" value="Genomic_DNA"/>
</dbReference>
<protein>
    <submittedName>
        <fullName evidence="2">Uncharacterized protein</fullName>
    </submittedName>
</protein>
<evidence type="ECO:0000313" key="3">
    <source>
        <dbReference type="Proteomes" id="UP000670092"/>
    </source>
</evidence>
<feature type="compositionally biased region" description="Basic residues" evidence="1">
    <location>
        <begin position="33"/>
        <end position="44"/>
    </location>
</feature>
<name>A0A8H7Y9P3_AJECA</name>
<reference evidence="2 3" key="1">
    <citation type="submission" date="2021-01" db="EMBL/GenBank/DDBJ databases">
        <title>Chromosome-level genome assembly of a human fungal pathogen reveals clustering of transcriptionally co-regulated genes.</title>
        <authorList>
            <person name="Voorhies M."/>
            <person name="Cohen S."/>
            <person name="Shea T.P."/>
            <person name="Petrus S."/>
            <person name="Munoz J.F."/>
            <person name="Poplawski S."/>
            <person name="Goldman W.E."/>
            <person name="Michael T."/>
            <person name="Cuomo C.A."/>
            <person name="Sil A."/>
            <person name="Beyhan S."/>
        </authorList>
    </citation>
    <scope>NUCLEOTIDE SEQUENCE [LARGE SCALE GENOMIC DNA]</scope>
    <source>
        <strain evidence="2 3">G184AR</strain>
    </source>
</reference>
<dbReference type="AlphaFoldDB" id="A0A8H7Y9P3"/>